<feature type="region of interest" description="Disordered" evidence="12">
    <location>
        <begin position="122"/>
        <end position="159"/>
    </location>
</feature>
<keyword evidence="10" id="KW-0012">Acyltransferase</keyword>
<keyword evidence="9" id="KW-0449">Lipoprotein</keyword>
<keyword evidence="5 13" id="KW-0812">Transmembrane</keyword>
<feature type="compositionally biased region" description="Basic residues" evidence="12">
    <location>
        <begin position="443"/>
        <end position="453"/>
    </location>
</feature>
<dbReference type="InterPro" id="IPR001594">
    <property type="entry name" value="Palmitoyltrfase_DHHC"/>
</dbReference>
<accession>A0A9W6BZA5</accession>
<gene>
    <name evidence="15" type="primary">PLEST008073</name>
    <name evidence="15" type="ORF">PLESTB_001684100</name>
</gene>
<dbReference type="EMBL" id="BRXU01000039">
    <property type="protein sequence ID" value="GLC60858.1"/>
    <property type="molecule type" value="Genomic_DNA"/>
</dbReference>
<dbReference type="PROSITE" id="PS50216">
    <property type="entry name" value="DHHC"/>
    <property type="match status" value="1"/>
</dbReference>
<keyword evidence="6 13" id="KW-1133">Transmembrane helix</keyword>
<dbReference type="PANTHER" id="PTHR22883">
    <property type="entry name" value="ZINC FINGER DHHC DOMAIN CONTAINING PROTEIN"/>
    <property type="match status" value="1"/>
</dbReference>
<dbReference type="EC" id="2.3.1.225" evidence="3"/>
<organism evidence="15 16">
    <name type="scientific">Pleodorina starrii</name>
    <dbReference type="NCBI Taxonomy" id="330485"/>
    <lineage>
        <taxon>Eukaryota</taxon>
        <taxon>Viridiplantae</taxon>
        <taxon>Chlorophyta</taxon>
        <taxon>core chlorophytes</taxon>
        <taxon>Chlorophyceae</taxon>
        <taxon>CS clade</taxon>
        <taxon>Chlamydomonadales</taxon>
        <taxon>Volvocaceae</taxon>
        <taxon>Pleodorina</taxon>
    </lineage>
</organism>
<keyword evidence="7 13" id="KW-0472">Membrane</keyword>
<evidence type="ECO:0000313" key="15">
    <source>
        <dbReference type="EMBL" id="GLC60858.1"/>
    </source>
</evidence>
<dbReference type="Proteomes" id="UP001165080">
    <property type="component" value="Unassembled WGS sequence"/>
</dbReference>
<feature type="compositionally biased region" description="Low complexity" evidence="12">
    <location>
        <begin position="133"/>
        <end position="159"/>
    </location>
</feature>
<feature type="region of interest" description="Disordered" evidence="12">
    <location>
        <begin position="299"/>
        <end position="350"/>
    </location>
</feature>
<dbReference type="GO" id="GO:0019706">
    <property type="term" value="F:protein-cysteine S-palmitoyltransferase activity"/>
    <property type="evidence" value="ECO:0007669"/>
    <property type="project" value="UniProtKB-EC"/>
</dbReference>
<name>A0A9W6BZA5_9CHLO</name>
<dbReference type="GO" id="GO:0005794">
    <property type="term" value="C:Golgi apparatus"/>
    <property type="evidence" value="ECO:0007669"/>
    <property type="project" value="TreeGrafter"/>
</dbReference>
<dbReference type="InterPro" id="IPR039859">
    <property type="entry name" value="PFA4/ZDH16/20/ERF2-like"/>
</dbReference>
<evidence type="ECO:0000256" key="9">
    <source>
        <dbReference type="ARBA" id="ARBA00023288"/>
    </source>
</evidence>
<feature type="transmembrane region" description="Helical" evidence="13">
    <location>
        <begin position="654"/>
        <end position="675"/>
    </location>
</feature>
<feature type="compositionally biased region" description="Gly residues" evidence="12">
    <location>
        <begin position="326"/>
        <end position="347"/>
    </location>
</feature>
<evidence type="ECO:0000256" key="5">
    <source>
        <dbReference type="ARBA" id="ARBA00022692"/>
    </source>
</evidence>
<keyword evidence="8" id="KW-0564">Palmitate</keyword>
<feature type="region of interest" description="Disordered" evidence="12">
    <location>
        <begin position="695"/>
        <end position="752"/>
    </location>
</feature>
<evidence type="ECO:0000256" key="2">
    <source>
        <dbReference type="ARBA" id="ARBA00008574"/>
    </source>
</evidence>
<evidence type="ECO:0000256" key="11">
    <source>
        <dbReference type="ARBA" id="ARBA00048048"/>
    </source>
</evidence>
<evidence type="ECO:0000256" key="7">
    <source>
        <dbReference type="ARBA" id="ARBA00023136"/>
    </source>
</evidence>
<feature type="compositionally biased region" description="Basic residues" evidence="12">
    <location>
        <begin position="474"/>
        <end position="484"/>
    </location>
</feature>
<dbReference type="AlphaFoldDB" id="A0A9W6BZA5"/>
<evidence type="ECO:0000256" key="8">
    <source>
        <dbReference type="ARBA" id="ARBA00023139"/>
    </source>
</evidence>
<evidence type="ECO:0000256" key="6">
    <source>
        <dbReference type="ARBA" id="ARBA00022989"/>
    </source>
</evidence>
<evidence type="ECO:0000256" key="12">
    <source>
        <dbReference type="SAM" id="MobiDB-lite"/>
    </source>
</evidence>
<evidence type="ECO:0000256" key="13">
    <source>
        <dbReference type="SAM" id="Phobius"/>
    </source>
</evidence>
<feature type="transmembrane region" description="Helical" evidence="13">
    <location>
        <begin position="631"/>
        <end position="648"/>
    </location>
</feature>
<sequence>MSSSMPKLPARKAHGSSKPAGPLSPAAGLHEAMLSQVSNLSSNPGVMRLMQSPELLEAVKERDPTLKRLLEQNPAMSELLAPENLRSVMELVKDPARILSQGATMFGGMDLSEQRQAVTQLESYSRDLQSRVQQQQQQQQGQGQAEGQQPQQQSLQAQADGAGAGAALLQMRARMQQLQQHLAAQAAGSSSSSSAAAAAGGGGGAAAPRPWAAGMAPPHQSPAFFKPPSVVGPSPSGAAVQQVGSGRVRSGQEAAAGDRGDGGEQGGYSFTHSEREITLDELPYEAQQKLLAAYGIKPDDIAPVSASGPGPGPGEPMRPPGPSLVAGGGGGGDGGGDGGNSGGGGGVRQVALPSFSTWQQEQLAAAARAAQALPPSAWPSLMQTATHGSALPQMTQGSALPMPLGSPLPMSTPSRDEATAGGADTGPAGVALGGPWLAQGPGHSHHSHSHHGLGHGLGHGHFPGLQPHGGNHQHQGHHHQHHHQQGGGQGQPCCSGHDHNHNHGHQHQHMYGSEYDQYGSQFGMYGFDAGPARKVRPRDYYEPVEPNLSWRGPEGQEGCGSLYRRAYHSYCDMLFFPPLFALTALLLVAAPGLPFWLLVGGLVAAALPGTYCFVVVLAGLPRDKMATSRNFLSLIATCEVVYPLVYGLRVLPYWHGLTSTASLLLLAGFIAMPLLHLHAVTADPGYVPRQRDLQQVRSTEAPGESQLHDELQEEGELGQQRQRNPGGLEDIQQQQQRQQRQEQRQADGQGPVVTAGAAAAAAGLGLGMLAAGLTAPLPEEDGGGGGGGAKAAADWAERQCGTCLVARPLRAKHCQFCNRCVRRFDHHCPAIANCVGEANERSFAAWLFTMWVTQILVVYVAVSFMMQRHLAATGQTAASSAPDTGPAAVWAALRWAAAGHERGLLLMAGLQALCFIPGSYLAARQAFCILANLTANELINQHRYNYLQDDRGGYCNRFDRGVALNCFSFWLERNSNWRAQYDAGEREMCRRGARRLSFWSVGWWLMTWQEDYAARRDALREAVVDLRKEKARRGAAVRAEAAAAMQATAAAAAAAKKT</sequence>
<feature type="transmembrane region" description="Helical" evidence="13">
    <location>
        <begin position="843"/>
        <end position="862"/>
    </location>
</feature>
<evidence type="ECO:0000256" key="3">
    <source>
        <dbReference type="ARBA" id="ARBA00012210"/>
    </source>
</evidence>
<feature type="compositionally biased region" description="Low complexity" evidence="12">
    <location>
        <begin position="400"/>
        <end position="430"/>
    </location>
</feature>
<dbReference type="Pfam" id="PF01529">
    <property type="entry name" value="DHHC"/>
    <property type="match status" value="1"/>
</dbReference>
<evidence type="ECO:0000256" key="10">
    <source>
        <dbReference type="ARBA" id="ARBA00023315"/>
    </source>
</evidence>
<feature type="region of interest" description="Disordered" evidence="12">
    <location>
        <begin position="193"/>
        <end position="269"/>
    </location>
</feature>
<feature type="region of interest" description="Disordered" evidence="12">
    <location>
        <begin position="392"/>
        <end position="508"/>
    </location>
</feature>
<feature type="region of interest" description="Disordered" evidence="12">
    <location>
        <begin position="1"/>
        <end position="28"/>
    </location>
</feature>
<feature type="transmembrane region" description="Helical" evidence="13">
    <location>
        <begin position="752"/>
        <end position="773"/>
    </location>
</feature>
<evidence type="ECO:0000256" key="1">
    <source>
        <dbReference type="ARBA" id="ARBA00004127"/>
    </source>
</evidence>
<dbReference type="GO" id="GO:0005783">
    <property type="term" value="C:endoplasmic reticulum"/>
    <property type="evidence" value="ECO:0007669"/>
    <property type="project" value="TreeGrafter"/>
</dbReference>
<proteinExistence type="inferred from homology"/>
<keyword evidence="4" id="KW-0808">Transferase</keyword>
<keyword evidence="16" id="KW-1185">Reference proteome</keyword>
<evidence type="ECO:0000256" key="4">
    <source>
        <dbReference type="ARBA" id="ARBA00022679"/>
    </source>
</evidence>
<dbReference type="PANTHER" id="PTHR22883:SF43">
    <property type="entry name" value="PALMITOYLTRANSFERASE APP"/>
    <property type="match status" value="1"/>
</dbReference>
<feature type="compositionally biased region" description="Low complexity" evidence="12">
    <location>
        <begin position="227"/>
        <end position="240"/>
    </location>
</feature>
<dbReference type="GO" id="GO:0006612">
    <property type="term" value="P:protein targeting to membrane"/>
    <property type="evidence" value="ECO:0007669"/>
    <property type="project" value="TreeGrafter"/>
</dbReference>
<dbReference type="Pfam" id="PF23195">
    <property type="entry name" value="UBQLN1"/>
    <property type="match status" value="1"/>
</dbReference>
<feature type="compositionally biased region" description="Low complexity" evidence="12">
    <location>
        <begin position="462"/>
        <end position="473"/>
    </location>
</feature>
<evidence type="ECO:0000259" key="14">
    <source>
        <dbReference type="Pfam" id="PF01529"/>
    </source>
</evidence>
<comment type="similarity">
    <text evidence="2">Belongs to the DHHC palmitoyltransferase family.</text>
</comment>
<feature type="transmembrane region" description="Helical" evidence="13">
    <location>
        <begin position="595"/>
        <end position="619"/>
    </location>
</feature>
<comment type="catalytic activity">
    <reaction evidence="11">
        <text>L-cysteinyl-[protein] + hexadecanoyl-CoA = S-hexadecanoyl-L-cysteinyl-[protein] + CoA</text>
        <dbReference type="Rhea" id="RHEA:36683"/>
        <dbReference type="Rhea" id="RHEA-COMP:10131"/>
        <dbReference type="Rhea" id="RHEA-COMP:11032"/>
        <dbReference type="ChEBI" id="CHEBI:29950"/>
        <dbReference type="ChEBI" id="CHEBI:57287"/>
        <dbReference type="ChEBI" id="CHEBI:57379"/>
        <dbReference type="ChEBI" id="CHEBI:74151"/>
        <dbReference type="EC" id="2.3.1.225"/>
    </reaction>
</comment>
<evidence type="ECO:0000313" key="16">
    <source>
        <dbReference type="Proteomes" id="UP001165080"/>
    </source>
</evidence>
<feature type="compositionally biased region" description="Pro residues" evidence="12">
    <location>
        <begin position="310"/>
        <end position="322"/>
    </location>
</feature>
<comment type="caution">
    <text evidence="15">The sequence shown here is derived from an EMBL/GenBank/DDBJ whole genome shotgun (WGS) entry which is preliminary data.</text>
</comment>
<feature type="compositionally biased region" description="Low complexity" evidence="12">
    <location>
        <begin position="206"/>
        <end position="218"/>
    </location>
</feature>
<comment type="subcellular location">
    <subcellularLocation>
        <location evidence="1">Endomembrane system</location>
        <topology evidence="1">Multi-pass membrane protein</topology>
    </subcellularLocation>
</comment>
<reference evidence="15 16" key="1">
    <citation type="journal article" date="2023" name="Commun. Biol.">
        <title>Reorganization of the ancestral sex-determining regions during the evolution of trioecy in Pleodorina starrii.</title>
        <authorList>
            <person name="Takahashi K."/>
            <person name="Suzuki S."/>
            <person name="Kawai-Toyooka H."/>
            <person name="Yamamoto K."/>
            <person name="Hamaji T."/>
            <person name="Ootsuki R."/>
            <person name="Yamaguchi H."/>
            <person name="Kawachi M."/>
            <person name="Higashiyama T."/>
            <person name="Nozaki H."/>
        </authorList>
    </citation>
    <scope>NUCLEOTIDE SEQUENCE [LARGE SCALE GENOMIC DNA]</scope>
    <source>
        <strain evidence="15 16">NIES-4479</strain>
    </source>
</reference>
<feature type="domain" description="Palmitoyltransferase DHHC" evidence="14">
    <location>
        <begin position="797"/>
        <end position="941"/>
    </location>
</feature>
<protein>
    <recommendedName>
        <fullName evidence="3">protein S-acyltransferase</fullName>
        <ecNumber evidence="3">2.3.1.225</ecNumber>
    </recommendedName>
</protein>